<evidence type="ECO:0000256" key="2">
    <source>
        <dbReference type="SAM" id="Phobius"/>
    </source>
</evidence>
<protein>
    <recommendedName>
        <fullName evidence="3">Peptidase S1 domain-containing protein</fullName>
    </recommendedName>
</protein>
<reference evidence="4" key="1">
    <citation type="submission" date="2022-07" db="EMBL/GenBank/DDBJ databases">
        <title>Phylogenomic reconstructions and comparative analyses of Kickxellomycotina fungi.</title>
        <authorList>
            <person name="Reynolds N.K."/>
            <person name="Stajich J.E."/>
            <person name="Barry K."/>
            <person name="Grigoriev I.V."/>
            <person name="Crous P."/>
            <person name="Smith M.E."/>
        </authorList>
    </citation>
    <scope>NUCLEOTIDE SEQUENCE</scope>
    <source>
        <strain evidence="4">NRRL 3115</strain>
    </source>
</reference>
<evidence type="ECO:0000256" key="1">
    <source>
        <dbReference type="ARBA" id="ARBA00023157"/>
    </source>
</evidence>
<comment type="caution">
    <text evidence="4">The sequence shown here is derived from an EMBL/GenBank/DDBJ whole genome shotgun (WGS) entry which is preliminary data.</text>
</comment>
<evidence type="ECO:0000313" key="5">
    <source>
        <dbReference type="Proteomes" id="UP001151518"/>
    </source>
</evidence>
<proteinExistence type="predicted"/>
<dbReference type="Proteomes" id="UP001151518">
    <property type="component" value="Unassembled WGS sequence"/>
</dbReference>
<keyword evidence="2" id="KW-0472">Membrane</keyword>
<sequence>MSFGQARPIVNGTPAKPHEYPFAVYLTMQTQANWHAVCGGTLISPRHIVTAAHCLHHSPREVRVGFGHSNTRAQKSAHTPTYHIHPRFDPRTLANDIAVVELGERLEQTPYVHRLPIHFGTLDVGTAVVSMGWGVTQMGSHTVQKMNKVELHIADPLKCREVDPELDSSLVCTTTEGGRDECNGDSGSPTIVLVRHKGGVEMRLVALTSFGDNRAHDERPLCGDPSGFGFNTRVGFYEAFLRNVTGMSRAQMEEPVRLDRSGVMRSAAGVCAVDVWLVLAVTLLALVNSRW</sequence>
<dbReference type="SUPFAM" id="SSF50494">
    <property type="entry name" value="Trypsin-like serine proteases"/>
    <property type="match status" value="1"/>
</dbReference>
<dbReference type="GO" id="GO:0006508">
    <property type="term" value="P:proteolysis"/>
    <property type="evidence" value="ECO:0007669"/>
    <property type="project" value="InterPro"/>
</dbReference>
<evidence type="ECO:0000259" key="3">
    <source>
        <dbReference type="PROSITE" id="PS50240"/>
    </source>
</evidence>
<keyword evidence="1" id="KW-1015">Disulfide bond</keyword>
<dbReference type="PROSITE" id="PS50240">
    <property type="entry name" value="TRYPSIN_DOM"/>
    <property type="match status" value="1"/>
</dbReference>
<dbReference type="FunFam" id="2.40.10.10:FF:000068">
    <property type="entry name" value="transmembrane protease serine 2"/>
    <property type="match status" value="1"/>
</dbReference>
<dbReference type="PRINTS" id="PR00722">
    <property type="entry name" value="CHYMOTRYPSIN"/>
</dbReference>
<dbReference type="OrthoDB" id="6380398at2759"/>
<dbReference type="AlphaFoldDB" id="A0A9W8KX42"/>
<dbReference type="CDD" id="cd00190">
    <property type="entry name" value="Tryp_SPc"/>
    <property type="match status" value="1"/>
</dbReference>
<organism evidence="4 5">
    <name type="scientific">Coemansia spiralis</name>
    <dbReference type="NCBI Taxonomy" id="417178"/>
    <lineage>
        <taxon>Eukaryota</taxon>
        <taxon>Fungi</taxon>
        <taxon>Fungi incertae sedis</taxon>
        <taxon>Zoopagomycota</taxon>
        <taxon>Kickxellomycotina</taxon>
        <taxon>Kickxellomycetes</taxon>
        <taxon>Kickxellales</taxon>
        <taxon>Kickxellaceae</taxon>
        <taxon>Coemansia</taxon>
    </lineage>
</organism>
<evidence type="ECO:0000313" key="4">
    <source>
        <dbReference type="EMBL" id="KAJ2675684.1"/>
    </source>
</evidence>
<dbReference type="SMART" id="SM00020">
    <property type="entry name" value="Tryp_SPc"/>
    <property type="match status" value="1"/>
</dbReference>
<feature type="transmembrane region" description="Helical" evidence="2">
    <location>
        <begin position="267"/>
        <end position="287"/>
    </location>
</feature>
<name>A0A9W8KX42_9FUNG</name>
<gene>
    <name evidence="4" type="ORF">GGI25_003882</name>
</gene>
<dbReference type="InterPro" id="IPR001314">
    <property type="entry name" value="Peptidase_S1A"/>
</dbReference>
<dbReference type="Gene3D" id="2.40.10.10">
    <property type="entry name" value="Trypsin-like serine proteases"/>
    <property type="match status" value="1"/>
</dbReference>
<dbReference type="GO" id="GO:0004252">
    <property type="term" value="F:serine-type endopeptidase activity"/>
    <property type="evidence" value="ECO:0007669"/>
    <property type="project" value="InterPro"/>
</dbReference>
<dbReference type="InterPro" id="IPR001254">
    <property type="entry name" value="Trypsin_dom"/>
</dbReference>
<dbReference type="PANTHER" id="PTHR24252">
    <property type="entry name" value="ACROSIN-RELATED"/>
    <property type="match status" value="1"/>
</dbReference>
<dbReference type="PANTHER" id="PTHR24252:SF7">
    <property type="entry name" value="HYALIN"/>
    <property type="match status" value="1"/>
</dbReference>
<dbReference type="PROSITE" id="PS00134">
    <property type="entry name" value="TRYPSIN_HIS"/>
    <property type="match status" value="1"/>
</dbReference>
<accession>A0A9W8KX42</accession>
<dbReference type="InterPro" id="IPR043504">
    <property type="entry name" value="Peptidase_S1_PA_chymotrypsin"/>
</dbReference>
<dbReference type="InterPro" id="IPR009003">
    <property type="entry name" value="Peptidase_S1_PA"/>
</dbReference>
<dbReference type="InterPro" id="IPR018114">
    <property type="entry name" value="TRYPSIN_HIS"/>
</dbReference>
<dbReference type="Pfam" id="PF00089">
    <property type="entry name" value="Trypsin"/>
    <property type="match status" value="1"/>
</dbReference>
<feature type="domain" description="Peptidase S1" evidence="3">
    <location>
        <begin position="9"/>
        <end position="246"/>
    </location>
</feature>
<keyword evidence="2" id="KW-1133">Transmembrane helix</keyword>
<keyword evidence="2" id="KW-0812">Transmembrane</keyword>
<dbReference type="EMBL" id="JANBTW010000046">
    <property type="protein sequence ID" value="KAJ2675684.1"/>
    <property type="molecule type" value="Genomic_DNA"/>
</dbReference>